<dbReference type="Gene3D" id="3.30.1150.10">
    <property type="match status" value="1"/>
</dbReference>
<keyword evidence="2" id="KW-1133">Transmembrane helix</keyword>
<organism evidence="4 5">
    <name type="scientific">Hymenobacter edaphi</name>
    <dbReference type="NCBI Taxonomy" id="2211146"/>
    <lineage>
        <taxon>Bacteria</taxon>
        <taxon>Pseudomonadati</taxon>
        <taxon>Bacteroidota</taxon>
        <taxon>Cytophagia</taxon>
        <taxon>Cytophagales</taxon>
        <taxon>Hymenobacteraceae</taxon>
        <taxon>Hymenobacter</taxon>
    </lineage>
</organism>
<keyword evidence="5" id="KW-1185">Reference proteome</keyword>
<dbReference type="OrthoDB" id="1112758at2"/>
<feature type="domain" description="TonB C-terminal" evidence="3">
    <location>
        <begin position="305"/>
        <end position="367"/>
    </location>
</feature>
<accession>A0A328B720</accession>
<dbReference type="Pfam" id="PF03544">
    <property type="entry name" value="TonB_C"/>
    <property type="match status" value="1"/>
</dbReference>
<dbReference type="Gene3D" id="1.10.10.1320">
    <property type="entry name" value="Anti-sigma factor, zinc-finger domain"/>
    <property type="match status" value="1"/>
</dbReference>
<protein>
    <recommendedName>
        <fullName evidence="3">TonB C-terminal domain-containing protein</fullName>
    </recommendedName>
</protein>
<dbReference type="AlphaFoldDB" id="A0A328B720"/>
<evidence type="ECO:0000259" key="3">
    <source>
        <dbReference type="Pfam" id="PF03544"/>
    </source>
</evidence>
<dbReference type="InterPro" id="IPR037682">
    <property type="entry name" value="TonB_C"/>
</dbReference>
<name>A0A328B720_9BACT</name>
<feature type="compositionally biased region" description="Low complexity" evidence="1">
    <location>
        <begin position="174"/>
        <end position="185"/>
    </location>
</feature>
<evidence type="ECO:0000256" key="2">
    <source>
        <dbReference type="SAM" id="Phobius"/>
    </source>
</evidence>
<reference evidence="5" key="1">
    <citation type="submission" date="2018-05" db="EMBL/GenBank/DDBJ databases">
        <authorList>
            <person name="Nie L."/>
        </authorList>
    </citation>
    <scope>NUCLEOTIDE SEQUENCE [LARGE SCALE GENOMIC DNA]</scope>
    <source>
        <strain evidence="5">NL</strain>
    </source>
</reference>
<sequence length="368" mass="37657">MSPADPHFQAPAPAAAHLSAALLRQYAAGTLGAAERRQVEHHTLSCALCADALDGYAQAAPAAVTPAALAELQQRLHARVAAEPAATRGGAWWLAAAAAVALLLTFVGLWQWPASAPPAPVAVRQRTAAPAAEPAIAAAPAPITPAAPVPPAVQPETAAPAAAPAAPRRRQVRPRPALAARPVAPKTALGPRSTMPPVASAAADSSQQAGMVAAAPVPPAAAPAPAAEVAADAPAKSISMARMATAAPTDTAPAFREEAGKRKAELPPAPALAPFPVGGYPALRTYLRREQQRPETGIGGQHHSDGIVKLKFMVAADGTVHDIQVVRGINAEYDEEAIRLICEGPAWRPAIVNGRRAAQAVRLDVPFH</sequence>
<dbReference type="RefSeq" id="WP_111480494.1">
    <property type="nucleotide sequence ID" value="NZ_QHKM01000012.1"/>
</dbReference>
<dbReference type="SUPFAM" id="SSF74653">
    <property type="entry name" value="TolA/TonB C-terminal domain"/>
    <property type="match status" value="1"/>
</dbReference>
<proteinExistence type="predicted"/>
<comment type="caution">
    <text evidence="4">The sequence shown here is derived from an EMBL/GenBank/DDBJ whole genome shotgun (WGS) entry which is preliminary data.</text>
</comment>
<dbReference type="GO" id="GO:0055085">
    <property type="term" value="P:transmembrane transport"/>
    <property type="evidence" value="ECO:0007669"/>
    <property type="project" value="InterPro"/>
</dbReference>
<keyword evidence="2" id="KW-0812">Transmembrane</keyword>
<gene>
    <name evidence="4" type="ORF">DLM85_22790</name>
</gene>
<keyword evidence="2" id="KW-0472">Membrane</keyword>
<dbReference type="Proteomes" id="UP000248553">
    <property type="component" value="Unassembled WGS sequence"/>
</dbReference>
<dbReference type="InterPro" id="IPR041916">
    <property type="entry name" value="Anti_sigma_zinc_sf"/>
</dbReference>
<evidence type="ECO:0000256" key="1">
    <source>
        <dbReference type="SAM" id="MobiDB-lite"/>
    </source>
</evidence>
<feature type="compositionally biased region" description="Low complexity" evidence="1">
    <location>
        <begin position="154"/>
        <end position="166"/>
    </location>
</feature>
<dbReference type="EMBL" id="QHKM01000012">
    <property type="protein sequence ID" value="RAK62697.1"/>
    <property type="molecule type" value="Genomic_DNA"/>
</dbReference>
<feature type="region of interest" description="Disordered" evidence="1">
    <location>
        <begin position="147"/>
        <end position="203"/>
    </location>
</feature>
<feature type="transmembrane region" description="Helical" evidence="2">
    <location>
        <begin position="91"/>
        <end position="112"/>
    </location>
</feature>
<evidence type="ECO:0000313" key="5">
    <source>
        <dbReference type="Proteomes" id="UP000248553"/>
    </source>
</evidence>
<evidence type="ECO:0000313" key="4">
    <source>
        <dbReference type="EMBL" id="RAK62697.1"/>
    </source>
</evidence>